<evidence type="ECO:0000256" key="2">
    <source>
        <dbReference type="SAM" id="SignalP"/>
    </source>
</evidence>
<dbReference type="AlphaFoldDB" id="A0A938X7R4"/>
<feature type="compositionally biased region" description="Low complexity" evidence="1">
    <location>
        <begin position="41"/>
        <end position="50"/>
    </location>
</feature>
<organism evidence="3 4">
    <name type="scientific">Merdimmobilis hominis</name>
    <dbReference type="NCBI Taxonomy" id="2897707"/>
    <lineage>
        <taxon>Bacteria</taxon>
        <taxon>Bacillati</taxon>
        <taxon>Bacillota</taxon>
        <taxon>Clostridia</taxon>
        <taxon>Eubacteriales</taxon>
        <taxon>Oscillospiraceae</taxon>
        <taxon>Merdimmobilis</taxon>
    </lineage>
</organism>
<feature type="region of interest" description="Disordered" evidence="1">
    <location>
        <begin position="35"/>
        <end position="55"/>
    </location>
</feature>
<feature type="chain" id="PRO_5039673398" description="Lipoprotein" evidence="2">
    <location>
        <begin position="24"/>
        <end position="180"/>
    </location>
</feature>
<feature type="signal peptide" evidence="2">
    <location>
        <begin position="1"/>
        <end position="23"/>
    </location>
</feature>
<evidence type="ECO:0000313" key="3">
    <source>
        <dbReference type="EMBL" id="MBM6921470.1"/>
    </source>
</evidence>
<accession>A0A938X7R4</accession>
<evidence type="ECO:0000256" key="1">
    <source>
        <dbReference type="SAM" id="MobiDB-lite"/>
    </source>
</evidence>
<comment type="caution">
    <text evidence="3">The sequence shown here is derived from an EMBL/GenBank/DDBJ whole genome shotgun (WGS) entry which is preliminary data.</text>
</comment>
<dbReference type="PROSITE" id="PS51257">
    <property type="entry name" value="PROKAR_LIPOPROTEIN"/>
    <property type="match status" value="1"/>
</dbReference>
<proteinExistence type="predicted"/>
<keyword evidence="2" id="KW-0732">Signal</keyword>
<dbReference type="EMBL" id="JACJKY010000017">
    <property type="protein sequence ID" value="MBM6921470.1"/>
    <property type="molecule type" value="Genomic_DNA"/>
</dbReference>
<gene>
    <name evidence="3" type="ORF">H6A12_09915</name>
</gene>
<name>A0A938X7R4_9FIRM</name>
<dbReference type="RefSeq" id="WP_204447443.1">
    <property type="nucleotide sequence ID" value="NZ_JACJKY010000017.1"/>
</dbReference>
<keyword evidence="4" id="KW-1185">Reference proteome</keyword>
<evidence type="ECO:0000313" key="4">
    <source>
        <dbReference type="Proteomes" id="UP000774750"/>
    </source>
</evidence>
<protein>
    <recommendedName>
        <fullName evidence="5">Lipoprotein</fullName>
    </recommendedName>
</protein>
<reference evidence="3" key="2">
    <citation type="journal article" date="2021" name="Sci. Rep.">
        <title>The distribution of antibiotic resistance genes in chicken gut microbiota commensals.</title>
        <authorList>
            <person name="Juricova H."/>
            <person name="Matiasovicova J."/>
            <person name="Kubasova T."/>
            <person name="Cejkova D."/>
            <person name="Rychlik I."/>
        </authorList>
    </citation>
    <scope>NUCLEOTIDE SEQUENCE</scope>
    <source>
        <strain evidence="3">An559</strain>
    </source>
</reference>
<sequence length="180" mass="19771">MKMFKSMCGVLILALLLAGCDQSYIDLFPESPVIKPRESSAETAPESSTTQLETETMPDLTIEMYNDLENTVEIIVGVYDTENLSTSIAEAKFTTGAFVDEDTPIPLQKRQSYRSTIPGSAISACSGNAFFLIFIYTTTDGTTQTLDSLYVTKKECLSGEVFRVSTWVEEGKMPTIITQG</sequence>
<reference evidence="3" key="1">
    <citation type="submission" date="2020-08" db="EMBL/GenBank/DDBJ databases">
        <authorList>
            <person name="Cejkova D."/>
            <person name="Kubasova T."/>
            <person name="Jahodarova E."/>
            <person name="Rychlik I."/>
        </authorList>
    </citation>
    <scope>NUCLEOTIDE SEQUENCE</scope>
    <source>
        <strain evidence="3">An559</strain>
    </source>
</reference>
<evidence type="ECO:0008006" key="5">
    <source>
        <dbReference type="Google" id="ProtNLM"/>
    </source>
</evidence>
<dbReference type="Proteomes" id="UP000774750">
    <property type="component" value="Unassembled WGS sequence"/>
</dbReference>